<comment type="subcellular location">
    <subcellularLocation>
        <location evidence="1">Nucleus</location>
    </subcellularLocation>
</comment>
<evidence type="ECO:0000256" key="2">
    <source>
        <dbReference type="ARBA" id="ARBA00023015"/>
    </source>
</evidence>
<evidence type="ECO:0000256" key="6">
    <source>
        <dbReference type="SAM" id="MobiDB-lite"/>
    </source>
</evidence>
<evidence type="ECO:0000256" key="1">
    <source>
        <dbReference type="ARBA" id="ARBA00004123"/>
    </source>
</evidence>
<feature type="compositionally biased region" description="Polar residues" evidence="6">
    <location>
        <begin position="12"/>
        <end position="28"/>
    </location>
</feature>
<feature type="compositionally biased region" description="Low complexity" evidence="6">
    <location>
        <begin position="315"/>
        <end position="331"/>
    </location>
</feature>
<feature type="compositionally biased region" description="Gly residues" evidence="6">
    <location>
        <begin position="421"/>
        <end position="437"/>
    </location>
</feature>
<name>A0AAN6GT62_9BASI</name>
<dbReference type="CDD" id="cd14705">
    <property type="entry name" value="bZIP_Zip1"/>
    <property type="match status" value="1"/>
</dbReference>
<feature type="region of interest" description="Disordered" evidence="6">
    <location>
        <begin position="630"/>
        <end position="716"/>
    </location>
</feature>
<dbReference type="InterPro" id="IPR046347">
    <property type="entry name" value="bZIP_sf"/>
</dbReference>
<dbReference type="EMBL" id="JAPDMZ010000019">
    <property type="protein sequence ID" value="KAK0556167.1"/>
    <property type="molecule type" value="Genomic_DNA"/>
</dbReference>
<dbReference type="GO" id="GO:0000977">
    <property type="term" value="F:RNA polymerase II transcription regulatory region sequence-specific DNA binding"/>
    <property type="evidence" value="ECO:0007669"/>
    <property type="project" value="TreeGrafter"/>
</dbReference>
<dbReference type="PANTHER" id="PTHR13044">
    <property type="entry name" value="ACTIVATING TRANSCRIPTION FACTOR ATF 4/5"/>
    <property type="match status" value="1"/>
</dbReference>
<protein>
    <recommendedName>
        <fullName evidence="7">BZIP domain-containing protein</fullName>
    </recommendedName>
</protein>
<dbReference type="Gene3D" id="1.20.5.170">
    <property type="match status" value="1"/>
</dbReference>
<keyword evidence="4" id="KW-0804">Transcription</keyword>
<feature type="compositionally biased region" description="Basic and acidic residues" evidence="6">
    <location>
        <begin position="93"/>
        <end position="112"/>
    </location>
</feature>
<feature type="region of interest" description="Disordered" evidence="6">
    <location>
        <begin position="315"/>
        <end position="603"/>
    </location>
</feature>
<keyword evidence="9" id="KW-1185">Reference proteome</keyword>
<dbReference type="PROSITE" id="PS00036">
    <property type="entry name" value="BZIP_BASIC"/>
    <property type="match status" value="1"/>
</dbReference>
<feature type="compositionally biased region" description="Low complexity" evidence="6">
    <location>
        <begin position="159"/>
        <end position="178"/>
    </location>
</feature>
<dbReference type="SUPFAM" id="SSF57959">
    <property type="entry name" value="Leucine zipper domain"/>
    <property type="match status" value="1"/>
</dbReference>
<feature type="compositionally biased region" description="Low complexity" evidence="6">
    <location>
        <begin position="191"/>
        <end position="213"/>
    </location>
</feature>
<evidence type="ECO:0000313" key="8">
    <source>
        <dbReference type="EMBL" id="KAK0556167.1"/>
    </source>
</evidence>
<keyword evidence="3" id="KW-0238">DNA-binding</keyword>
<organism evidence="8 9">
    <name type="scientific">Tilletia horrida</name>
    <dbReference type="NCBI Taxonomy" id="155126"/>
    <lineage>
        <taxon>Eukaryota</taxon>
        <taxon>Fungi</taxon>
        <taxon>Dikarya</taxon>
        <taxon>Basidiomycota</taxon>
        <taxon>Ustilaginomycotina</taxon>
        <taxon>Exobasidiomycetes</taxon>
        <taxon>Tilletiales</taxon>
        <taxon>Tilletiaceae</taxon>
        <taxon>Tilletia</taxon>
    </lineage>
</organism>
<feature type="compositionally biased region" description="Basic and acidic residues" evidence="6">
    <location>
        <begin position="593"/>
        <end position="603"/>
    </location>
</feature>
<evidence type="ECO:0000313" key="9">
    <source>
        <dbReference type="Proteomes" id="UP001176517"/>
    </source>
</evidence>
<accession>A0AAN6GT62</accession>
<comment type="caution">
    <text evidence="8">The sequence shown here is derived from an EMBL/GenBank/DDBJ whole genome shotgun (WGS) entry which is preliminary data.</text>
</comment>
<proteinExistence type="predicted"/>
<feature type="compositionally biased region" description="Low complexity" evidence="6">
    <location>
        <begin position="503"/>
        <end position="514"/>
    </location>
</feature>
<evidence type="ECO:0000256" key="3">
    <source>
        <dbReference type="ARBA" id="ARBA00023125"/>
    </source>
</evidence>
<keyword evidence="2" id="KW-0805">Transcription regulation</keyword>
<feature type="region of interest" description="Disordered" evidence="6">
    <location>
        <begin position="1"/>
        <end position="38"/>
    </location>
</feature>
<evidence type="ECO:0000259" key="7">
    <source>
        <dbReference type="PROSITE" id="PS50217"/>
    </source>
</evidence>
<feature type="region of interest" description="Disordered" evidence="6">
    <location>
        <begin position="88"/>
        <end position="228"/>
    </location>
</feature>
<gene>
    <name evidence="8" type="ORF">OC846_001386</name>
</gene>
<reference evidence="8" key="1">
    <citation type="journal article" date="2023" name="PhytoFront">
        <title>Draft Genome Resources of Seven Strains of Tilletia horrida, Causal Agent of Kernel Smut of Rice.</title>
        <authorList>
            <person name="Khanal S."/>
            <person name="Antony Babu S."/>
            <person name="Zhou X.G."/>
        </authorList>
    </citation>
    <scope>NUCLEOTIDE SEQUENCE</scope>
    <source>
        <strain evidence="8">TX6</strain>
    </source>
</reference>
<dbReference type="InterPro" id="IPR004827">
    <property type="entry name" value="bZIP"/>
</dbReference>
<dbReference type="PROSITE" id="PS50217">
    <property type="entry name" value="BZIP"/>
    <property type="match status" value="1"/>
</dbReference>
<dbReference type="Proteomes" id="UP001176517">
    <property type="component" value="Unassembled WGS sequence"/>
</dbReference>
<dbReference type="AlphaFoldDB" id="A0AAN6GT62"/>
<feature type="domain" description="BZIP" evidence="7">
    <location>
        <begin position="573"/>
        <end position="632"/>
    </location>
</feature>
<evidence type="ECO:0000256" key="4">
    <source>
        <dbReference type="ARBA" id="ARBA00023163"/>
    </source>
</evidence>
<keyword evidence="5" id="KW-0539">Nucleus</keyword>
<sequence length="716" mass="71516">MDPSDFLFGLNHQLSPDSNGRRPTSAADTPTGLHNGLDVAFTSELHAGTGGAGAGAGADDELMRAGVPNLADQLALWTNANFSFDGPTGHALLGDEEKDKDKDEDAPKESRNPKSFGFNNPNHRLEEASGRPLGGPAQPLPGPSRHYAPGSGPAGSGAGSTNPSNLNSNNTNDATPNNRDQHSQPPSHLQSPTATNAAGSSASAQQGPTAATSQPPPPPGGFPGLGGFGGLPGLGGAHLPGLAALGSLPFLQNGGSGQNLAPGSAGPALPGTSPPTLDMTSILALQHLLTSNPLALAQLSSSLTGINPLLAQMQLAQAHQQQQQQHQHGQHPPAPPTSHPGQTHPPTASGGPSPPNGPANPYANWQGMPGQAGSSTDPGHGGPAGGSQIPSPPNGFSGMPPPGGFWQQNLQPGSRFPSFSGPGGGFGSDVPGGGPGGIPAHNPQLGAGFPSHPGGGPGLPFFPGPGDMAGAAAHINGQGHDSNLGDDEDDNPLPPKRKRGSRAATTNGNGASATEGMGAHSNAADSDSAGPSGLESALSGTERARALDVPPLKLIDTGNPEADAEANRVLIEEDKRKRNTAASARFRIKKKQREQALESSAKEMTARIRELEQENTRLRTENGWLKSLIQVRPDSNAAQTDDGSAAGPSGTTGASAGVSNGSAGAAGADGSGASGSKGAAKDARPNLPNRYSGSANGGKPGPAGPPGGFPGPRASR</sequence>
<dbReference type="PANTHER" id="PTHR13044:SF14">
    <property type="entry name" value="CRYPTOCEPHAL, ISOFORM A"/>
    <property type="match status" value="1"/>
</dbReference>
<evidence type="ECO:0000256" key="5">
    <source>
        <dbReference type="ARBA" id="ARBA00023242"/>
    </source>
</evidence>
<feature type="compositionally biased region" description="Low complexity" evidence="6">
    <location>
        <begin position="643"/>
        <end position="666"/>
    </location>
</feature>
<dbReference type="GO" id="GO:0001228">
    <property type="term" value="F:DNA-binding transcription activator activity, RNA polymerase II-specific"/>
    <property type="evidence" value="ECO:0007669"/>
    <property type="project" value="TreeGrafter"/>
</dbReference>
<dbReference type="GO" id="GO:0005634">
    <property type="term" value="C:nucleus"/>
    <property type="evidence" value="ECO:0007669"/>
    <property type="project" value="UniProtKB-SubCell"/>
</dbReference>
<dbReference type="Pfam" id="PF07716">
    <property type="entry name" value="bZIP_2"/>
    <property type="match status" value="1"/>
</dbReference>